<evidence type="ECO:0008006" key="4">
    <source>
        <dbReference type="Google" id="ProtNLM"/>
    </source>
</evidence>
<comment type="caution">
    <text evidence="2">The sequence shown here is derived from an EMBL/GenBank/DDBJ whole genome shotgun (WGS) entry which is preliminary data.</text>
</comment>
<keyword evidence="1" id="KW-0812">Transmembrane</keyword>
<dbReference type="InterPro" id="IPR045584">
    <property type="entry name" value="Pilin-like"/>
</dbReference>
<feature type="transmembrane region" description="Helical" evidence="1">
    <location>
        <begin position="7"/>
        <end position="28"/>
    </location>
</feature>
<keyword evidence="3" id="KW-1185">Reference proteome</keyword>
<sequence>MYIQKNGFTLIELVVVIIVLGILSVMAVPKFIALQSDSRIASLEGLKSQMHGAMSVLYPKSVLQGLASLPKPDKDNGEENFIVIDGVKIDLVYGYPAADAANSWSKLIMAKFEDSQFYPERPADWYFQNNGPTDGFIRFMTQSKKFTGDECYLKYTEAQSPTVMPVFEIIDLGC</sequence>
<organism evidence="2 3">
    <name type="scientific">Shewanella sairae</name>
    <dbReference type="NCBI Taxonomy" id="190310"/>
    <lineage>
        <taxon>Bacteria</taxon>
        <taxon>Pseudomonadati</taxon>
        <taxon>Pseudomonadota</taxon>
        <taxon>Gammaproteobacteria</taxon>
        <taxon>Alteromonadales</taxon>
        <taxon>Shewanellaceae</taxon>
        <taxon>Shewanella</taxon>
    </lineage>
</organism>
<dbReference type="InterPro" id="IPR012902">
    <property type="entry name" value="N_methyl_site"/>
</dbReference>
<dbReference type="SUPFAM" id="SSF54523">
    <property type="entry name" value="Pili subunits"/>
    <property type="match status" value="1"/>
</dbReference>
<dbReference type="Pfam" id="PF07963">
    <property type="entry name" value="N_methyl"/>
    <property type="match status" value="1"/>
</dbReference>
<dbReference type="EMBL" id="BPEY01000036">
    <property type="protein sequence ID" value="GIU46362.1"/>
    <property type="molecule type" value="Genomic_DNA"/>
</dbReference>
<proteinExistence type="predicted"/>
<evidence type="ECO:0000313" key="3">
    <source>
        <dbReference type="Proteomes" id="UP000887104"/>
    </source>
</evidence>
<dbReference type="Gene3D" id="3.30.700.10">
    <property type="entry name" value="Glycoprotein, Type 4 Pilin"/>
    <property type="match status" value="1"/>
</dbReference>
<keyword evidence="1" id="KW-0472">Membrane</keyword>
<evidence type="ECO:0000313" key="2">
    <source>
        <dbReference type="EMBL" id="GIU46362.1"/>
    </source>
</evidence>
<reference evidence="2" key="1">
    <citation type="submission" date="2021-05" db="EMBL/GenBank/DDBJ databases">
        <title>Molecular characterization for Shewanella algae harboring chromosomal blaOXA-55-like strains isolated from clinical and environment sample.</title>
        <authorList>
            <person name="Ohama Y."/>
            <person name="Aoki K."/>
            <person name="Harada S."/>
            <person name="Moriya K."/>
            <person name="Ishii Y."/>
            <person name="Tateda K."/>
        </authorList>
    </citation>
    <scope>NUCLEOTIDE SEQUENCE</scope>
    <source>
        <strain evidence="2">JCM 11563</strain>
    </source>
</reference>
<gene>
    <name evidence="2" type="ORF">TUM4438_21970</name>
</gene>
<accession>A0ABQ4PFM3</accession>
<name>A0ABQ4PFM3_9GAMM</name>
<dbReference type="RefSeq" id="WP_220781237.1">
    <property type="nucleotide sequence ID" value="NZ_BPEY01000036.1"/>
</dbReference>
<dbReference type="NCBIfam" id="TIGR02532">
    <property type="entry name" value="IV_pilin_GFxxxE"/>
    <property type="match status" value="1"/>
</dbReference>
<keyword evidence="1" id="KW-1133">Transmembrane helix</keyword>
<dbReference type="Proteomes" id="UP000887104">
    <property type="component" value="Unassembled WGS sequence"/>
</dbReference>
<protein>
    <recommendedName>
        <fullName evidence="4">MSHA biogenesis protein MshA</fullName>
    </recommendedName>
</protein>
<evidence type="ECO:0000256" key="1">
    <source>
        <dbReference type="SAM" id="Phobius"/>
    </source>
</evidence>